<gene>
    <name evidence="2" type="ORF">RchiOBHm_Chr3g0492411</name>
</gene>
<keyword evidence="3" id="KW-1185">Reference proteome</keyword>
<name>A0A2P6RGG8_ROSCH</name>
<dbReference type="Proteomes" id="UP000238479">
    <property type="component" value="Chromosome 3"/>
</dbReference>
<keyword evidence="1" id="KW-1133">Transmembrane helix</keyword>
<evidence type="ECO:0000256" key="1">
    <source>
        <dbReference type="SAM" id="Phobius"/>
    </source>
</evidence>
<reference evidence="2 3" key="1">
    <citation type="journal article" date="2018" name="Nat. Genet.">
        <title>The Rosa genome provides new insights in the design of modern roses.</title>
        <authorList>
            <person name="Bendahmane M."/>
        </authorList>
    </citation>
    <scope>NUCLEOTIDE SEQUENCE [LARGE SCALE GENOMIC DNA]</scope>
    <source>
        <strain evidence="3">cv. Old Blush</strain>
    </source>
</reference>
<protein>
    <submittedName>
        <fullName evidence="2">Uncharacterized protein</fullName>
    </submittedName>
</protein>
<dbReference type="AlphaFoldDB" id="A0A2P6RGG8"/>
<accession>A0A2P6RGG8</accession>
<sequence length="50" mass="5744">MLVLDLVVIICVVAIMIFLTQVVAEKWQSTNLYVVHFLLIHMFITNRGVV</sequence>
<evidence type="ECO:0000313" key="3">
    <source>
        <dbReference type="Proteomes" id="UP000238479"/>
    </source>
</evidence>
<comment type="caution">
    <text evidence="2">The sequence shown here is derived from an EMBL/GenBank/DDBJ whole genome shotgun (WGS) entry which is preliminary data.</text>
</comment>
<keyword evidence="1" id="KW-0812">Transmembrane</keyword>
<proteinExistence type="predicted"/>
<evidence type="ECO:0000313" key="2">
    <source>
        <dbReference type="EMBL" id="PRQ45530.1"/>
    </source>
</evidence>
<organism evidence="2 3">
    <name type="scientific">Rosa chinensis</name>
    <name type="common">China rose</name>
    <dbReference type="NCBI Taxonomy" id="74649"/>
    <lineage>
        <taxon>Eukaryota</taxon>
        <taxon>Viridiplantae</taxon>
        <taxon>Streptophyta</taxon>
        <taxon>Embryophyta</taxon>
        <taxon>Tracheophyta</taxon>
        <taxon>Spermatophyta</taxon>
        <taxon>Magnoliopsida</taxon>
        <taxon>eudicotyledons</taxon>
        <taxon>Gunneridae</taxon>
        <taxon>Pentapetalae</taxon>
        <taxon>rosids</taxon>
        <taxon>fabids</taxon>
        <taxon>Rosales</taxon>
        <taxon>Rosaceae</taxon>
        <taxon>Rosoideae</taxon>
        <taxon>Rosoideae incertae sedis</taxon>
        <taxon>Rosa</taxon>
    </lineage>
</organism>
<dbReference type="EMBL" id="PDCK01000041">
    <property type="protein sequence ID" value="PRQ45530.1"/>
    <property type="molecule type" value="Genomic_DNA"/>
</dbReference>
<keyword evidence="1" id="KW-0472">Membrane</keyword>
<feature type="transmembrane region" description="Helical" evidence="1">
    <location>
        <begin position="6"/>
        <end position="24"/>
    </location>
</feature>
<dbReference type="Gramene" id="PRQ45530">
    <property type="protein sequence ID" value="PRQ45530"/>
    <property type="gene ID" value="RchiOBHm_Chr3g0492411"/>
</dbReference>